<dbReference type="InterPro" id="IPR049577">
    <property type="entry name" value="GMPP_N"/>
</dbReference>
<dbReference type="STRING" id="1392998.ANME2D_01488"/>
<dbReference type="NCBIfam" id="TIGR01479">
    <property type="entry name" value="GMP_PMI"/>
    <property type="match status" value="1"/>
</dbReference>
<keyword evidence="13" id="KW-1185">Reference proteome</keyword>
<dbReference type="Gene3D" id="2.60.120.10">
    <property type="entry name" value="Jelly Rolls"/>
    <property type="match status" value="1"/>
</dbReference>
<dbReference type="InterPro" id="IPR011051">
    <property type="entry name" value="RmlC_Cupin_sf"/>
</dbReference>
<evidence type="ECO:0000256" key="6">
    <source>
        <dbReference type="ARBA" id="ARBA00023134"/>
    </source>
</evidence>
<keyword evidence="3 12" id="KW-0808">Transferase</keyword>
<dbReference type="CDD" id="cd02509">
    <property type="entry name" value="GDP-M1P_Guanylyltransferase"/>
    <property type="match status" value="1"/>
</dbReference>
<dbReference type="SUPFAM" id="SSF53448">
    <property type="entry name" value="Nucleotide-diphospho-sugar transferases"/>
    <property type="match status" value="1"/>
</dbReference>
<keyword evidence="5" id="KW-0547">Nucleotide-binding</keyword>
<keyword evidence="12" id="KW-0413">Isomerase</keyword>
<evidence type="ECO:0000256" key="5">
    <source>
        <dbReference type="ARBA" id="ARBA00022741"/>
    </source>
</evidence>
<evidence type="ECO:0000256" key="3">
    <source>
        <dbReference type="ARBA" id="ARBA00022679"/>
    </source>
</evidence>
<dbReference type="PANTHER" id="PTHR46390:SF1">
    <property type="entry name" value="MANNOSE-1-PHOSPHATE GUANYLYLTRANSFERASE"/>
    <property type="match status" value="1"/>
</dbReference>
<dbReference type="GO" id="GO:0009298">
    <property type="term" value="P:GDP-mannose biosynthetic process"/>
    <property type="evidence" value="ECO:0007669"/>
    <property type="project" value="TreeGrafter"/>
</dbReference>
<evidence type="ECO:0000256" key="8">
    <source>
        <dbReference type="RuleBase" id="RU004190"/>
    </source>
</evidence>
<dbReference type="CDD" id="cd02213">
    <property type="entry name" value="cupin_PMI_typeII_C"/>
    <property type="match status" value="1"/>
</dbReference>
<dbReference type="Pfam" id="PF00483">
    <property type="entry name" value="NTP_transferase"/>
    <property type="match status" value="1"/>
</dbReference>
<evidence type="ECO:0000313" key="12">
    <source>
        <dbReference type="EMBL" id="SNQ60208.1"/>
    </source>
</evidence>
<dbReference type="InterPro" id="IPR029044">
    <property type="entry name" value="Nucleotide-diphossugar_trans"/>
</dbReference>
<evidence type="ECO:0000259" key="11">
    <source>
        <dbReference type="Pfam" id="PF22640"/>
    </source>
</evidence>
<dbReference type="Proteomes" id="UP000218615">
    <property type="component" value="Unassembled WGS sequence"/>
</dbReference>
<dbReference type="InterPro" id="IPR005835">
    <property type="entry name" value="NTP_transferase_dom"/>
</dbReference>
<proteinExistence type="inferred from homology"/>
<name>A0A284VLT1_9EURY</name>
<protein>
    <recommendedName>
        <fullName evidence="2">mannose-1-phosphate guanylyltransferase</fullName>
        <ecNumber evidence="2">2.7.7.13</ecNumber>
    </recommendedName>
</protein>
<dbReference type="InterPro" id="IPR054566">
    <property type="entry name" value="ManC/GMP-like_b-helix"/>
</dbReference>
<dbReference type="Pfam" id="PF22640">
    <property type="entry name" value="ManC_GMP_beta-helix"/>
    <property type="match status" value="1"/>
</dbReference>
<dbReference type="GO" id="GO:0004475">
    <property type="term" value="F:mannose-1-phosphate guanylyltransferase (GTP) activity"/>
    <property type="evidence" value="ECO:0007669"/>
    <property type="project" value="UniProtKB-EC"/>
</dbReference>
<organism evidence="12 13">
    <name type="scientific">Candidatus Methanoperedens nitratireducens</name>
    <dbReference type="NCBI Taxonomy" id="1392998"/>
    <lineage>
        <taxon>Archaea</taxon>
        <taxon>Methanobacteriati</taxon>
        <taxon>Methanobacteriota</taxon>
        <taxon>Stenosarchaea group</taxon>
        <taxon>Methanomicrobia</taxon>
        <taxon>Methanosarcinales</taxon>
        <taxon>ANME-2 cluster</taxon>
        <taxon>Candidatus Methanoperedentaceae</taxon>
        <taxon>Candidatus Methanoperedens</taxon>
    </lineage>
</organism>
<sequence>MCRNRGDENIKSIILAGGSGTRLWPLSREKYPKQFLKLGKTSLFQDTLQRCLEISDIKEIFVVTNESQKFFVIGQIEELGHDIPEGNLLIEPKGMNTLPAICFGMREIEKKYGNSVAGVFPSDHILDKSAMGTIAGAETLTSEYLITFGISPGSPHTGYGYIKPGEPVGTGYRVSEFREKPALAEAKKFVKEGCLWNSGMFLFSTDVFFAELKTHEPSVLEAFEASDDMDVIYSNIPSVSIDYGIMEKSARVAVVRLDGRWSDLGNFSAMYDEFEKDASGNAVYGCDNVLIDSTGNLIYSRPDKLVSLIDVNDMVVVDTQDALLVCPRSSSQKVKDVVTGLKRKNDERAYLHDTVYRPWGSYTVLESSERHKIKNITVMPEKKLSLQLHHHRSEHWVVVRGMAHVLMDEEEFFLRPGESTFIRAGTKHRLSNPGKLPLEIIEVQLGDAVEEEDIVRFDDEYGRV</sequence>
<gene>
    <name evidence="12" type="primary">xanB</name>
    <name evidence="12" type="ORF">MNV_170011</name>
</gene>
<dbReference type="GO" id="GO:0000271">
    <property type="term" value="P:polysaccharide biosynthetic process"/>
    <property type="evidence" value="ECO:0007669"/>
    <property type="project" value="InterPro"/>
</dbReference>
<dbReference type="RefSeq" id="WP_096204461.1">
    <property type="nucleotide sequence ID" value="NZ_FZMP01000079.1"/>
</dbReference>
<feature type="domain" description="Nucleotidyl transferase" evidence="9">
    <location>
        <begin position="11"/>
        <end position="278"/>
    </location>
</feature>
<dbReference type="Pfam" id="PF01050">
    <property type="entry name" value="MannoseP_isomer"/>
    <property type="match status" value="1"/>
</dbReference>
<evidence type="ECO:0000256" key="4">
    <source>
        <dbReference type="ARBA" id="ARBA00022695"/>
    </source>
</evidence>
<dbReference type="EC" id="2.7.7.13" evidence="2"/>
<dbReference type="OrthoDB" id="5825at2157"/>
<feature type="domain" description="Mannose-6-phosphate isomerase type II C-terminal" evidence="10">
    <location>
        <begin position="345"/>
        <end position="459"/>
    </location>
</feature>
<keyword evidence="6" id="KW-0342">GTP-binding</keyword>
<dbReference type="InterPro" id="IPR006375">
    <property type="entry name" value="Man1P_GuaTrfase/Man6P_Isoase"/>
</dbReference>
<dbReference type="PANTHER" id="PTHR46390">
    <property type="entry name" value="MANNOSE-1-PHOSPHATE GUANYLYLTRANSFERASE"/>
    <property type="match status" value="1"/>
</dbReference>
<evidence type="ECO:0000256" key="7">
    <source>
        <dbReference type="ARBA" id="ARBA00047343"/>
    </source>
</evidence>
<keyword evidence="4 12" id="KW-0548">Nucleotidyltransferase</keyword>
<comment type="catalytic activity">
    <reaction evidence="7">
        <text>alpha-D-mannose 1-phosphate + GTP + H(+) = GDP-alpha-D-mannose + diphosphate</text>
        <dbReference type="Rhea" id="RHEA:15229"/>
        <dbReference type="ChEBI" id="CHEBI:15378"/>
        <dbReference type="ChEBI" id="CHEBI:33019"/>
        <dbReference type="ChEBI" id="CHEBI:37565"/>
        <dbReference type="ChEBI" id="CHEBI:57527"/>
        <dbReference type="ChEBI" id="CHEBI:58409"/>
        <dbReference type="EC" id="2.7.7.13"/>
    </reaction>
</comment>
<dbReference type="AlphaFoldDB" id="A0A284VLT1"/>
<dbReference type="InterPro" id="IPR014710">
    <property type="entry name" value="RmlC-like_jellyroll"/>
</dbReference>
<comment type="similarity">
    <text evidence="1 8">Belongs to the mannose-6-phosphate isomerase type 2 family.</text>
</comment>
<dbReference type="SUPFAM" id="SSF51182">
    <property type="entry name" value="RmlC-like cupins"/>
    <property type="match status" value="1"/>
</dbReference>
<evidence type="ECO:0000256" key="2">
    <source>
        <dbReference type="ARBA" id="ARBA00012387"/>
    </source>
</evidence>
<evidence type="ECO:0000313" key="13">
    <source>
        <dbReference type="Proteomes" id="UP000218615"/>
    </source>
</evidence>
<accession>A0A284VLT1</accession>
<dbReference type="InterPro" id="IPR051161">
    <property type="entry name" value="Mannose-6P_isomerase_type2"/>
</dbReference>
<dbReference type="GO" id="GO:0016853">
    <property type="term" value="F:isomerase activity"/>
    <property type="evidence" value="ECO:0007669"/>
    <property type="project" value="UniProtKB-KW"/>
</dbReference>
<dbReference type="Gene3D" id="3.90.550.10">
    <property type="entry name" value="Spore Coat Polysaccharide Biosynthesis Protein SpsA, Chain A"/>
    <property type="match status" value="1"/>
</dbReference>
<dbReference type="InterPro" id="IPR001538">
    <property type="entry name" value="Man6P_isomerase-2_C"/>
</dbReference>
<feature type="domain" description="MannoseP isomerase/GMP-like beta-helix" evidence="11">
    <location>
        <begin position="288"/>
        <end position="340"/>
    </location>
</feature>
<evidence type="ECO:0000259" key="10">
    <source>
        <dbReference type="Pfam" id="PF01050"/>
    </source>
</evidence>
<reference evidence="13" key="1">
    <citation type="submission" date="2017-06" db="EMBL/GenBank/DDBJ databases">
        <authorList>
            <person name="Cremers G."/>
        </authorList>
    </citation>
    <scope>NUCLEOTIDE SEQUENCE [LARGE SCALE GENOMIC DNA]</scope>
</reference>
<dbReference type="EMBL" id="FZMP01000079">
    <property type="protein sequence ID" value="SNQ60208.1"/>
    <property type="molecule type" value="Genomic_DNA"/>
</dbReference>
<evidence type="ECO:0000256" key="1">
    <source>
        <dbReference type="ARBA" id="ARBA00006115"/>
    </source>
</evidence>
<dbReference type="GO" id="GO:0005525">
    <property type="term" value="F:GTP binding"/>
    <property type="evidence" value="ECO:0007669"/>
    <property type="project" value="UniProtKB-KW"/>
</dbReference>
<dbReference type="FunFam" id="2.60.120.10:FF:000032">
    <property type="entry name" value="Mannose-1-phosphate guanylyltransferase/mannose-6-phosphate isomerase"/>
    <property type="match status" value="1"/>
</dbReference>
<evidence type="ECO:0000259" key="9">
    <source>
        <dbReference type="Pfam" id="PF00483"/>
    </source>
</evidence>